<evidence type="ECO:0000313" key="1">
    <source>
        <dbReference type="EMBL" id="MBA8815648.1"/>
    </source>
</evidence>
<keyword evidence="2" id="KW-1185">Reference proteome</keyword>
<reference evidence="1 2" key="1">
    <citation type="submission" date="2020-07" db="EMBL/GenBank/DDBJ databases">
        <title>Sequencing the genomes of 1000 actinobacteria strains.</title>
        <authorList>
            <person name="Klenk H.-P."/>
        </authorList>
    </citation>
    <scope>NUCLEOTIDE SEQUENCE [LARGE SCALE GENOMIC DNA]</scope>
    <source>
        <strain evidence="1 2">DSM 27576</strain>
    </source>
</reference>
<evidence type="ECO:0000313" key="2">
    <source>
        <dbReference type="Proteomes" id="UP000526083"/>
    </source>
</evidence>
<comment type="caution">
    <text evidence="1">The sequence shown here is derived from an EMBL/GenBank/DDBJ whole genome shotgun (WGS) entry which is preliminary data.</text>
</comment>
<dbReference type="Proteomes" id="UP000526083">
    <property type="component" value="Unassembled WGS sequence"/>
</dbReference>
<gene>
    <name evidence="1" type="ORF">FHX48_000700</name>
</gene>
<name>A0A7W3JMQ1_9MICO</name>
<organism evidence="1 2">
    <name type="scientific">Microbacterium halimionae</name>
    <dbReference type="NCBI Taxonomy" id="1526413"/>
    <lineage>
        <taxon>Bacteria</taxon>
        <taxon>Bacillati</taxon>
        <taxon>Actinomycetota</taxon>
        <taxon>Actinomycetes</taxon>
        <taxon>Micrococcales</taxon>
        <taxon>Microbacteriaceae</taxon>
        <taxon>Microbacterium</taxon>
    </lineage>
</organism>
<dbReference type="EMBL" id="JACGWY010000001">
    <property type="protein sequence ID" value="MBA8815648.1"/>
    <property type="molecule type" value="Genomic_DNA"/>
</dbReference>
<sequence>MISAPDASPGQSDAISIYCDAHDDQPRLVAKFERSGMVDGEWITAGYLDGLEASTHGAAMDAATEKPTGKWFENREIVCTAHSPRNRKPISFRYASLHEFLNRASLTKSMWTLAEVRAVRHYWARGGRM</sequence>
<accession>A0A7W3JMQ1</accession>
<dbReference type="AlphaFoldDB" id="A0A7W3JMQ1"/>
<dbReference type="RefSeq" id="WP_167048606.1">
    <property type="nucleotide sequence ID" value="NZ_JAAOZB010000002.1"/>
</dbReference>
<proteinExistence type="predicted"/>
<protein>
    <submittedName>
        <fullName evidence="1">Uncharacterized protein</fullName>
    </submittedName>
</protein>